<dbReference type="Pfam" id="PF14833">
    <property type="entry name" value="NAD_binding_11"/>
    <property type="match status" value="2"/>
</dbReference>
<dbReference type="InterPro" id="IPR029154">
    <property type="entry name" value="HIBADH-like_NADP-bd"/>
</dbReference>
<dbReference type="Proteomes" id="UP001302652">
    <property type="component" value="Chromosome 3"/>
</dbReference>
<evidence type="ECO:0000313" key="5">
    <source>
        <dbReference type="EMBL" id="WOD14140.1"/>
    </source>
</evidence>
<dbReference type="InterPro" id="IPR013328">
    <property type="entry name" value="6PGD_dom2"/>
</dbReference>
<name>A0ABZ0EA68_9BURK</name>
<gene>
    <name evidence="5" type="ORF">RW095_01035</name>
</gene>
<dbReference type="InterPro" id="IPR008927">
    <property type="entry name" value="6-PGluconate_DH-like_C_sf"/>
</dbReference>
<evidence type="ECO:0000313" key="6">
    <source>
        <dbReference type="Proteomes" id="UP001302652"/>
    </source>
</evidence>
<dbReference type="Gene3D" id="1.10.1040.10">
    <property type="entry name" value="N-(1-d-carboxylethyl)-l-norvaline Dehydrogenase, domain 2"/>
    <property type="match status" value="2"/>
</dbReference>
<evidence type="ECO:0000259" key="3">
    <source>
        <dbReference type="Pfam" id="PF03446"/>
    </source>
</evidence>
<sequence>MKIGYIGLGAMGKPLALRLVDKYELHVWDLNPKACAEAQRCGAHVAPSVRELAVCCDVILLCLPRSENVRQAVLGPDGLVHGLAAGKVIIDQTSGVPAETRSIAAQLAQRGVAMLDAPVAGGVPAAQAGRITIMVSGEQDAFERASAILRTISPNVFYCGERVGDGQAIKLLNNVMNAACRISTLEAVAFGTKLGLSLETLATVLNNSSARSRITQSVLPALVQSKSATDFALSLMVKDVRQATELGLQTGVPMPLSGIALGLLQIGVNTLGAEACLEDVPRFILSMAGVQLTDEKLRQAREASPDASLDADTLSIGYVGLGSLQVAMVRRIMLFREIHVFGSDPELVSELEAEGAIATPDLRSLLTECDVIIIGADSAAVFAGMLANKDVWERPGQRCRMVVDQTDGEPFAANSESEELRALGVTLVDAPVSADMEEVIAGGASIFCGGPQRACALVRPVLELISSNVVYCGSIGSGRLANIVQNVLYACNRLIAYEAVAVGVSLGLKVADIAKVINHGSGWSYAFERILDTLASNGRCTALRLGDVASKLVLASRYAANCGAPLVMANAVRNTFQAVCNELNYDDNLDAMARCVETRAKVQFASTDDSS</sequence>
<organism evidence="5 6">
    <name type="scientific">Paraburkholderia kirstenboschensis</name>
    <dbReference type="NCBI Taxonomy" id="1245436"/>
    <lineage>
        <taxon>Bacteria</taxon>
        <taxon>Pseudomonadati</taxon>
        <taxon>Pseudomonadota</taxon>
        <taxon>Betaproteobacteria</taxon>
        <taxon>Burkholderiales</taxon>
        <taxon>Burkholderiaceae</taxon>
        <taxon>Paraburkholderia</taxon>
    </lineage>
</organism>
<feature type="domain" description="3-hydroxyisobutyrate dehydrogenase-like NAD-binding" evidence="4">
    <location>
        <begin position="476"/>
        <end position="594"/>
    </location>
</feature>
<dbReference type="EMBL" id="CP136511">
    <property type="protein sequence ID" value="WOD14140.1"/>
    <property type="molecule type" value="Genomic_DNA"/>
</dbReference>
<dbReference type="InterPro" id="IPR006115">
    <property type="entry name" value="6PGDH_NADP-bd"/>
</dbReference>
<dbReference type="Gene3D" id="3.40.50.720">
    <property type="entry name" value="NAD(P)-binding Rossmann-like Domain"/>
    <property type="match status" value="2"/>
</dbReference>
<dbReference type="Pfam" id="PF03446">
    <property type="entry name" value="NAD_binding_2"/>
    <property type="match status" value="2"/>
</dbReference>
<evidence type="ECO:0000259" key="4">
    <source>
        <dbReference type="Pfam" id="PF14833"/>
    </source>
</evidence>
<evidence type="ECO:0000256" key="1">
    <source>
        <dbReference type="ARBA" id="ARBA00023002"/>
    </source>
</evidence>
<protein>
    <submittedName>
        <fullName evidence="5">NAD(P)-binding domain-containing protein</fullName>
    </submittedName>
</protein>
<feature type="domain" description="3-hydroxyisobutyrate dehydrogenase-like NAD-binding" evidence="4">
    <location>
        <begin position="164"/>
        <end position="274"/>
    </location>
</feature>
<feature type="domain" description="6-phosphogluconate dehydrogenase NADP-binding" evidence="3">
    <location>
        <begin position="315"/>
        <end position="473"/>
    </location>
</feature>
<dbReference type="InterPro" id="IPR036291">
    <property type="entry name" value="NAD(P)-bd_dom_sf"/>
</dbReference>
<keyword evidence="1" id="KW-0560">Oxidoreductase</keyword>
<evidence type="ECO:0000256" key="2">
    <source>
        <dbReference type="ARBA" id="ARBA00023027"/>
    </source>
</evidence>
<accession>A0ABZ0EA68</accession>
<feature type="domain" description="6-phosphogluconate dehydrogenase NADP-binding" evidence="3">
    <location>
        <begin position="2"/>
        <end position="160"/>
    </location>
</feature>
<dbReference type="PANTHER" id="PTHR22981:SF7">
    <property type="entry name" value="3-HYDROXYISOBUTYRATE DEHYDROGENASE, MITOCHONDRIAL"/>
    <property type="match status" value="1"/>
</dbReference>
<dbReference type="SUPFAM" id="SSF51735">
    <property type="entry name" value="NAD(P)-binding Rossmann-fold domains"/>
    <property type="match status" value="2"/>
</dbReference>
<proteinExistence type="predicted"/>
<keyword evidence="6" id="KW-1185">Reference proteome</keyword>
<keyword evidence="2" id="KW-0520">NAD</keyword>
<dbReference type="RefSeq" id="WP_317015931.1">
    <property type="nucleotide sequence ID" value="NZ_CP136511.1"/>
</dbReference>
<dbReference type="SUPFAM" id="SSF48179">
    <property type="entry name" value="6-phosphogluconate dehydrogenase C-terminal domain-like"/>
    <property type="match status" value="2"/>
</dbReference>
<reference evidence="5 6" key="1">
    <citation type="submission" date="2023-10" db="EMBL/GenBank/DDBJ databases">
        <title>Surface-active antibiotics is a multifunctional adaptation for post-fire microbes.</title>
        <authorList>
            <person name="Liu M.D."/>
            <person name="Du Y."/>
            <person name="Koupaei S.K."/>
            <person name="Kim N.R."/>
            <person name="Zhang W."/>
            <person name="Traxler M.F."/>
        </authorList>
    </citation>
    <scope>NUCLEOTIDE SEQUENCE [LARGE SCALE GENOMIC DNA]</scope>
    <source>
        <strain evidence="5 6">F3</strain>
    </source>
</reference>
<dbReference type="PANTHER" id="PTHR22981">
    <property type="entry name" value="3-HYDROXYISOBUTYRATE DEHYDROGENASE-RELATED"/>
    <property type="match status" value="1"/>
</dbReference>